<name>A0A0F8Z754_9ZZZZ</name>
<organism evidence="1">
    <name type="scientific">marine sediment metagenome</name>
    <dbReference type="NCBI Taxonomy" id="412755"/>
    <lineage>
        <taxon>unclassified sequences</taxon>
        <taxon>metagenomes</taxon>
        <taxon>ecological metagenomes</taxon>
    </lineage>
</organism>
<dbReference type="AlphaFoldDB" id="A0A0F8Z754"/>
<evidence type="ECO:0000313" key="1">
    <source>
        <dbReference type="EMBL" id="KKK89567.1"/>
    </source>
</evidence>
<accession>A0A0F8Z754</accession>
<proteinExistence type="predicted"/>
<sequence>MPTNNKKPTNKKSSTKGKIVRVNVSRKEPTNLDDLRAKLTEFLENGAGWSTKHFGVSERIKVQILPENKSGTNPKRLAIFETLQGKSGRKGLRISSKKTYLDVISDLSNDKTLEIIDIIDQLNPTSVPVDTDL</sequence>
<protein>
    <submittedName>
        <fullName evidence="1">Uncharacterized protein</fullName>
    </submittedName>
</protein>
<comment type="caution">
    <text evidence="1">The sequence shown here is derived from an EMBL/GenBank/DDBJ whole genome shotgun (WGS) entry which is preliminary data.</text>
</comment>
<reference evidence="1" key="1">
    <citation type="journal article" date="2015" name="Nature">
        <title>Complex archaea that bridge the gap between prokaryotes and eukaryotes.</title>
        <authorList>
            <person name="Spang A."/>
            <person name="Saw J.H."/>
            <person name="Jorgensen S.L."/>
            <person name="Zaremba-Niedzwiedzka K."/>
            <person name="Martijn J."/>
            <person name="Lind A.E."/>
            <person name="van Eijk R."/>
            <person name="Schleper C."/>
            <person name="Guy L."/>
            <person name="Ettema T.J."/>
        </authorList>
    </citation>
    <scope>NUCLEOTIDE SEQUENCE</scope>
</reference>
<gene>
    <name evidence="1" type="ORF">LCGC14_2731770</name>
</gene>
<dbReference type="EMBL" id="LAZR01049469">
    <property type="protein sequence ID" value="KKK89567.1"/>
    <property type="molecule type" value="Genomic_DNA"/>
</dbReference>